<organism evidence="1 2">
    <name type="scientific">Pilimelia columellifera subsp. columellifera</name>
    <dbReference type="NCBI Taxonomy" id="706583"/>
    <lineage>
        <taxon>Bacteria</taxon>
        <taxon>Bacillati</taxon>
        <taxon>Actinomycetota</taxon>
        <taxon>Actinomycetes</taxon>
        <taxon>Micromonosporales</taxon>
        <taxon>Micromonosporaceae</taxon>
        <taxon>Pilimelia</taxon>
    </lineage>
</organism>
<evidence type="ECO:0000313" key="1">
    <source>
        <dbReference type="EMBL" id="GAA2522907.1"/>
    </source>
</evidence>
<dbReference type="Proteomes" id="UP001499978">
    <property type="component" value="Unassembled WGS sequence"/>
</dbReference>
<accession>A0ABP6ATC3</accession>
<sequence length="161" mass="17723">MESSIIQTLQAQKRSVLSIAGQPPYLALGCVASFPNTVDLEVDAFDPEEMEPEGVHLEINEDMMFQAFYAPYARAVEFASHSLDGQEVVLSGDLSNGTQVRLHKAIYLRTTEADDGRIEGMAEDIRDIHAAIQTQELGLRPDGTALVADWVKELSLSDWEG</sequence>
<dbReference type="EMBL" id="BAAARY010000008">
    <property type="protein sequence ID" value="GAA2522907.1"/>
    <property type="molecule type" value="Genomic_DNA"/>
</dbReference>
<proteinExistence type="predicted"/>
<gene>
    <name evidence="1" type="ORF">GCM10010201_21370</name>
</gene>
<evidence type="ECO:0000313" key="2">
    <source>
        <dbReference type="Proteomes" id="UP001499978"/>
    </source>
</evidence>
<protein>
    <submittedName>
        <fullName evidence="1">Uncharacterized protein</fullName>
    </submittedName>
</protein>
<comment type="caution">
    <text evidence="1">The sequence shown here is derived from an EMBL/GenBank/DDBJ whole genome shotgun (WGS) entry which is preliminary data.</text>
</comment>
<name>A0ABP6ATC3_9ACTN</name>
<reference evidence="2" key="1">
    <citation type="journal article" date="2019" name="Int. J. Syst. Evol. Microbiol.">
        <title>The Global Catalogue of Microorganisms (GCM) 10K type strain sequencing project: providing services to taxonomists for standard genome sequencing and annotation.</title>
        <authorList>
            <consortium name="The Broad Institute Genomics Platform"/>
            <consortium name="The Broad Institute Genome Sequencing Center for Infectious Disease"/>
            <person name="Wu L."/>
            <person name="Ma J."/>
        </authorList>
    </citation>
    <scope>NUCLEOTIDE SEQUENCE [LARGE SCALE GENOMIC DNA]</scope>
    <source>
        <strain evidence="2">JCM 3367</strain>
    </source>
</reference>
<keyword evidence="2" id="KW-1185">Reference proteome</keyword>